<evidence type="ECO:0000313" key="2">
    <source>
        <dbReference type="Proteomes" id="UP000291920"/>
    </source>
</evidence>
<reference evidence="1 2" key="1">
    <citation type="submission" date="2018-12" db="EMBL/GenBank/DDBJ databases">
        <title>Unveiling genomic diversity among members of the Bifidobacterium pseudolongum species, a widely distributed gut commensal of the animal kingdom.</title>
        <authorList>
            <person name="Lugli G.A."/>
            <person name="Duranti S."/>
            <person name="Albert K."/>
            <person name="Mancabelli L."/>
            <person name="Napoli S."/>
            <person name="Viappiani A."/>
            <person name="Anzalone R."/>
            <person name="Longhi G."/>
            <person name="Milani C."/>
            <person name="Turroni F."/>
            <person name="Alessandri G."/>
            <person name="Sela D.A."/>
            <person name="Van Sinderen D."/>
            <person name="Ventura M."/>
        </authorList>
    </citation>
    <scope>NUCLEOTIDE SEQUENCE [LARGE SCALE GENOMIC DNA]</scope>
    <source>
        <strain evidence="1 2">2017B</strain>
    </source>
</reference>
<dbReference type="Proteomes" id="UP000291920">
    <property type="component" value="Unassembled WGS sequence"/>
</dbReference>
<dbReference type="RefSeq" id="WP_277985360.1">
    <property type="nucleotide sequence ID" value="NZ_RYUO01000004.1"/>
</dbReference>
<name>A0A4Q5AIF5_9BIFI</name>
<evidence type="ECO:0000313" key="1">
    <source>
        <dbReference type="EMBL" id="RYQ29427.1"/>
    </source>
</evidence>
<sequence>MNIQNITIDNLLEYYLKLLTVAGGASGRTNCLMHAMPENTQPD</sequence>
<gene>
    <name evidence="1" type="ORF">PG2017B_1616</name>
</gene>
<dbReference type="AlphaFoldDB" id="A0A4Q5AIF5"/>
<proteinExistence type="predicted"/>
<accession>A0A4Q5AIF5</accession>
<protein>
    <submittedName>
        <fullName evidence="1">Uncharacterized protein</fullName>
    </submittedName>
</protein>
<comment type="caution">
    <text evidence="1">The sequence shown here is derived from an EMBL/GenBank/DDBJ whole genome shotgun (WGS) entry which is preliminary data.</text>
</comment>
<dbReference type="EMBL" id="RYUT01000004">
    <property type="protein sequence ID" value="RYQ29427.1"/>
    <property type="molecule type" value="Genomic_DNA"/>
</dbReference>
<organism evidence="1 2">
    <name type="scientific">Bifidobacterium pseudolongum subsp. globosum</name>
    <dbReference type="NCBI Taxonomy" id="1690"/>
    <lineage>
        <taxon>Bacteria</taxon>
        <taxon>Bacillati</taxon>
        <taxon>Actinomycetota</taxon>
        <taxon>Actinomycetes</taxon>
        <taxon>Bifidobacteriales</taxon>
        <taxon>Bifidobacteriaceae</taxon>
        <taxon>Bifidobacterium</taxon>
    </lineage>
</organism>